<name>A0A4Q2EA27_ENTCL</name>
<dbReference type="EMBL" id="QJSL01000009">
    <property type="protein sequence ID" value="RXW28954.1"/>
    <property type="molecule type" value="Genomic_DNA"/>
</dbReference>
<protein>
    <submittedName>
        <fullName evidence="1">Lysis protein</fullName>
    </submittedName>
</protein>
<accession>A0A4Q2EA27</accession>
<reference evidence="1 2" key="1">
    <citation type="submission" date="2018-06" db="EMBL/GenBank/DDBJ databases">
        <title>Carbapenemase-producing Enterobacteriaceae present in wastewater treatment plant effluent and nearby surface waters in the US.</title>
        <authorList>
            <person name="Mathys D.A."/>
            <person name="Mollenkopf D.F."/>
            <person name="Feicht S.M."/>
            <person name="Adams R.J."/>
            <person name="Albers A.L."/>
            <person name="Grooters S.V."/>
            <person name="Stuever D.M."/>
            <person name="Daniels J.B."/>
            <person name="Wittum T.E."/>
        </authorList>
    </citation>
    <scope>NUCLEOTIDE SEQUENCE [LARGE SCALE GENOMIC DNA]</scope>
    <source>
        <strain evidence="1 2">GEO_4_Eff_A</strain>
    </source>
</reference>
<dbReference type="Pfam" id="PF03245">
    <property type="entry name" value="Phage_lysis"/>
    <property type="match status" value="1"/>
</dbReference>
<dbReference type="HAMAP" id="MF_04137">
    <property type="entry name" value="I_SPANIN_LAMBDA"/>
    <property type="match status" value="1"/>
</dbReference>
<dbReference type="RefSeq" id="WP_129324259.1">
    <property type="nucleotide sequence ID" value="NZ_QJSL01000009.1"/>
</dbReference>
<gene>
    <name evidence="1" type="ORF">DM877_11145</name>
</gene>
<dbReference type="Proteomes" id="UP000290875">
    <property type="component" value="Unassembled WGS sequence"/>
</dbReference>
<dbReference type="InterPro" id="IPR004929">
    <property type="entry name" value="I-spanin"/>
</dbReference>
<proteinExistence type="inferred from homology"/>
<organism evidence="1 2">
    <name type="scientific">Enterobacter cloacae</name>
    <dbReference type="NCBI Taxonomy" id="550"/>
    <lineage>
        <taxon>Bacteria</taxon>
        <taxon>Pseudomonadati</taxon>
        <taxon>Pseudomonadota</taxon>
        <taxon>Gammaproteobacteria</taxon>
        <taxon>Enterobacterales</taxon>
        <taxon>Enterobacteriaceae</taxon>
        <taxon>Enterobacter</taxon>
        <taxon>Enterobacter cloacae complex</taxon>
    </lineage>
</organism>
<sequence>MSRIVGVTCAVIIVVISAMGWAINHYRDNAITYKDQRDKATEKLSLANATIKDMQTRQRDVAALDAKYTKDLADAKKQLDDLQRCVRDGKCGLHVNARCPANGATSTGGMGDATGPRLTDSAERDYFTLRERIVTVTKQVGYLQDYIKEQCLK</sequence>
<dbReference type="GO" id="GO:0044659">
    <property type="term" value="P:viral release from host cell by cytolysis"/>
    <property type="evidence" value="ECO:0007669"/>
    <property type="project" value="InterPro"/>
</dbReference>
<comment type="caution">
    <text evidence="1">The sequence shown here is derived from an EMBL/GenBank/DDBJ whole genome shotgun (WGS) entry which is preliminary data.</text>
</comment>
<evidence type="ECO:0000313" key="2">
    <source>
        <dbReference type="Proteomes" id="UP000290875"/>
    </source>
</evidence>
<evidence type="ECO:0000313" key="1">
    <source>
        <dbReference type="EMBL" id="RXW28954.1"/>
    </source>
</evidence>
<dbReference type="AlphaFoldDB" id="A0A4Q2EA27"/>